<proteinExistence type="predicted"/>
<dbReference type="Proteomes" id="UP000054549">
    <property type="component" value="Unassembled WGS sequence"/>
</dbReference>
<dbReference type="InParanoid" id="A0A0C2XGG2"/>
<dbReference type="HOGENOM" id="CLU_2399232_0_0_1"/>
<gene>
    <name evidence="1" type="ORF">M378DRAFT_159236</name>
</gene>
<evidence type="ECO:0000313" key="2">
    <source>
        <dbReference type="Proteomes" id="UP000054549"/>
    </source>
</evidence>
<keyword evidence="2" id="KW-1185">Reference proteome</keyword>
<reference evidence="1 2" key="1">
    <citation type="submission" date="2014-04" db="EMBL/GenBank/DDBJ databases">
        <title>Evolutionary Origins and Diversification of the Mycorrhizal Mutualists.</title>
        <authorList>
            <consortium name="DOE Joint Genome Institute"/>
            <consortium name="Mycorrhizal Genomics Consortium"/>
            <person name="Kohler A."/>
            <person name="Kuo A."/>
            <person name="Nagy L.G."/>
            <person name="Floudas D."/>
            <person name="Copeland A."/>
            <person name="Barry K.W."/>
            <person name="Cichocki N."/>
            <person name="Veneault-Fourrey C."/>
            <person name="LaButti K."/>
            <person name="Lindquist E.A."/>
            <person name="Lipzen A."/>
            <person name="Lundell T."/>
            <person name="Morin E."/>
            <person name="Murat C."/>
            <person name="Riley R."/>
            <person name="Ohm R."/>
            <person name="Sun H."/>
            <person name="Tunlid A."/>
            <person name="Henrissat B."/>
            <person name="Grigoriev I.V."/>
            <person name="Hibbett D.S."/>
            <person name="Martin F."/>
        </authorList>
    </citation>
    <scope>NUCLEOTIDE SEQUENCE [LARGE SCALE GENOMIC DNA]</scope>
    <source>
        <strain evidence="1 2">Koide BX008</strain>
    </source>
</reference>
<accession>A0A0C2XGG2</accession>
<organism evidence="1 2">
    <name type="scientific">Amanita muscaria (strain Koide BX008)</name>
    <dbReference type="NCBI Taxonomy" id="946122"/>
    <lineage>
        <taxon>Eukaryota</taxon>
        <taxon>Fungi</taxon>
        <taxon>Dikarya</taxon>
        <taxon>Basidiomycota</taxon>
        <taxon>Agaricomycotina</taxon>
        <taxon>Agaricomycetes</taxon>
        <taxon>Agaricomycetidae</taxon>
        <taxon>Agaricales</taxon>
        <taxon>Pluteineae</taxon>
        <taxon>Amanitaceae</taxon>
        <taxon>Amanita</taxon>
    </lineage>
</organism>
<protein>
    <submittedName>
        <fullName evidence="1">Uncharacterized protein</fullName>
    </submittedName>
</protein>
<evidence type="ECO:0000313" key="1">
    <source>
        <dbReference type="EMBL" id="KIL67983.1"/>
    </source>
</evidence>
<sequence>MIILFVPIPAQPACNGHDLPWFVLGFVPPYCSCQSRVWILGEPVLCYVPYLLFPPLLSCVACSDLALGTLHPTQKSLYGIGSEPLALISAIRV</sequence>
<name>A0A0C2XGG2_AMAMK</name>
<dbReference type="AlphaFoldDB" id="A0A0C2XGG2"/>
<dbReference type="EMBL" id="KN818230">
    <property type="protein sequence ID" value="KIL67983.1"/>
    <property type="molecule type" value="Genomic_DNA"/>
</dbReference>